<organism evidence="2 3">
    <name type="scientific">Kluyveromyces marxianus</name>
    <name type="common">Yeast</name>
    <name type="synonym">Candida kefyr</name>
    <dbReference type="NCBI Taxonomy" id="4911"/>
    <lineage>
        <taxon>Eukaryota</taxon>
        <taxon>Fungi</taxon>
        <taxon>Dikarya</taxon>
        <taxon>Ascomycota</taxon>
        <taxon>Saccharomycotina</taxon>
        <taxon>Saccharomycetes</taxon>
        <taxon>Saccharomycetales</taxon>
        <taxon>Saccharomycetaceae</taxon>
        <taxon>Kluyveromyces</taxon>
    </lineage>
</organism>
<proteinExistence type="predicted"/>
<keyword evidence="3" id="KW-1185">Reference proteome</keyword>
<reference evidence="2 3" key="2">
    <citation type="submission" date="2019-11" db="EMBL/GenBank/DDBJ databases">
        <authorList>
            <person name="Lu H."/>
        </authorList>
    </citation>
    <scope>NUCLEOTIDE SEQUENCE [LARGE SCALE GENOMIC DNA]</scope>
    <source>
        <strain evidence="2 3">FIM1</strain>
    </source>
</reference>
<evidence type="ECO:0000313" key="3">
    <source>
        <dbReference type="Proteomes" id="UP000422736"/>
    </source>
</evidence>
<protein>
    <recommendedName>
        <fullName evidence="4">Stationary phase protein 4</fullName>
    </recommendedName>
</protein>
<evidence type="ECO:0000256" key="1">
    <source>
        <dbReference type="SAM" id="MobiDB-lite"/>
    </source>
</evidence>
<reference evidence="2 3" key="1">
    <citation type="submission" date="2016-03" db="EMBL/GenBank/DDBJ databases">
        <title>How can Kluyveromyces marxianus grow so fast - potential evolutionary course in Saccharomyces Complex revealed by comparative genomics.</title>
        <authorList>
            <person name="Mo W."/>
            <person name="Lu W."/>
            <person name="Yang X."/>
            <person name="Qi J."/>
            <person name="Lv H."/>
        </authorList>
    </citation>
    <scope>NUCLEOTIDE SEQUENCE [LARGE SCALE GENOMIC DNA]</scope>
    <source>
        <strain evidence="2 3">FIM1</strain>
    </source>
</reference>
<gene>
    <name evidence="2" type="ORF">FIM1_3548</name>
</gene>
<dbReference type="Proteomes" id="UP000422736">
    <property type="component" value="Chromosome 5"/>
</dbReference>
<accession>A0ABX6EYJ4</accession>
<dbReference type="EMBL" id="CP015058">
    <property type="protein sequence ID" value="QGN16824.1"/>
    <property type="molecule type" value="Genomic_DNA"/>
</dbReference>
<feature type="region of interest" description="Disordered" evidence="1">
    <location>
        <begin position="63"/>
        <end position="83"/>
    </location>
</feature>
<evidence type="ECO:0008006" key="4">
    <source>
        <dbReference type="Google" id="ProtNLM"/>
    </source>
</evidence>
<evidence type="ECO:0000313" key="2">
    <source>
        <dbReference type="EMBL" id="QGN16824.1"/>
    </source>
</evidence>
<name>A0ABX6EYJ4_KLUMA</name>
<sequence length="83" mass="8945">MEGLKTKFSKFKRYLSGSPVEGETYEETRVSDLPHMKDADGALVAVSSGKRELSPVLSAKYNIQPGKSGSAAEPANQIDDTIN</sequence>